<evidence type="ECO:0000256" key="2">
    <source>
        <dbReference type="SAM" id="SignalP"/>
    </source>
</evidence>
<comment type="caution">
    <text evidence="3">The sequence shown here is derived from an EMBL/GenBank/DDBJ whole genome shotgun (WGS) entry which is preliminary data.</text>
</comment>
<evidence type="ECO:0000256" key="1">
    <source>
        <dbReference type="SAM" id="Coils"/>
    </source>
</evidence>
<dbReference type="AlphaFoldDB" id="A0A9P5ZPD4"/>
<sequence length="137" mass="15723">MGTQVAHEVSSTLLLPLLLRAARVPIQSSRVGNPTVQGGFQQHDPHILSMPLPLVSPRLPPSAHELIRWHTVHQAAKLEAQMQHINQHRASLIQRRQRSLTDSKVEQLEEELRSINTYYHRLLKRKSRLLLDVSRMT</sequence>
<feature type="signal peptide" evidence="2">
    <location>
        <begin position="1"/>
        <end position="21"/>
    </location>
</feature>
<feature type="coiled-coil region" evidence="1">
    <location>
        <begin position="75"/>
        <end position="125"/>
    </location>
</feature>
<keyword evidence="2" id="KW-0732">Signal</keyword>
<evidence type="ECO:0000313" key="4">
    <source>
        <dbReference type="Proteomes" id="UP000807025"/>
    </source>
</evidence>
<reference evidence="3" key="1">
    <citation type="submission" date="2020-11" db="EMBL/GenBank/DDBJ databases">
        <authorList>
            <consortium name="DOE Joint Genome Institute"/>
            <person name="Ahrendt S."/>
            <person name="Riley R."/>
            <person name="Andreopoulos W."/>
            <person name="Labutti K."/>
            <person name="Pangilinan J."/>
            <person name="Ruiz-Duenas F.J."/>
            <person name="Barrasa J.M."/>
            <person name="Sanchez-Garcia M."/>
            <person name="Camarero S."/>
            <person name="Miyauchi S."/>
            <person name="Serrano A."/>
            <person name="Linde D."/>
            <person name="Babiker R."/>
            <person name="Drula E."/>
            <person name="Ayuso-Fernandez I."/>
            <person name="Pacheco R."/>
            <person name="Padilla G."/>
            <person name="Ferreira P."/>
            <person name="Barriuso J."/>
            <person name="Kellner H."/>
            <person name="Castanera R."/>
            <person name="Alfaro M."/>
            <person name="Ramirez L."/>
            <person name="Pisabarro A.G."/>
            <person name="Kuo A."/>
            <person name="Tritt A."/>
            <person name="Lipzen A."/>
            <person name="He G."/>
            <person name="Yan M."/>
            <person name="Ng V."/>
            <person name="Cullen D."/>
            <person name="Martin F."/>
            <person name="Rosso M.-N."/>
            <person name="Henrissat B."/>
            <person name="Hibbett D."/>
            <person name="Martinez A.T."/>
            <person name="Grigoriev I.V."/>
        </authorList>
    </citation>
    <scope>NUCLEOTIDE SEQUENCE</scope>
    <source>
        <strain evidence="3">ATCC 90797</strain>
    </source>
</reference>
<organism evidence="3 4">
    <name type="scientific">Pleurotus eryngii</name>
    <name type="common">Boletus of the steppes</name>
    <dbReference type="NCBI Taxonomy" id="5323"/>
    <lineage>
        <taxon>Eukaryota</taxon>
        <taxon>Fungi</taxon>
        <taxon>Dikarya</taxon>
        <taxon>Basidiomycota</taxon>
        <taxon>Agaricomycotina</taxon>
        <taxon>Agaricomycetes</taxon>
        <taxon>Agaricomycetidae</taxon>
        <taxon>Agaricales</taxon>
        <taxon>Pleurotineae</taxon>
        <taxon>Pleurotaceae</taxon>
        <taxon>Pleurotus</taxon>
    </lineage>
</organism>
<gene>
    <name evidence="3" type="ORF">BDN71DRAFT_1434144</name>
</gene>
<protein>
    <submittedName>
        <fullName evidence="3">Uncharacterized protein</fullName>
    </submittedName>
</protein>
<evidence type="ECO:0000313" key="3">
    <source>
        <dbReference type="EMBL" id="KAF9491150.1"/>
    </source>
</evidence>
<feature type="chain" id="PRO_5040480084" evidence="2">
    <location>
        <begin position="22"/>
        <end position="137"/>
    </location>
</feature>
<dbReference type="EMBL" id="MU154625">
    <property type="protein sequence ID" value="KAF9491150.1"/>
    <property type="molecule type" value="Genomic_DNA"/>
</dbReference>
<accession>A0A9P5ZPD4</accession>
<keyword evidence="1" id="KW-0175">Coiled coil</keyword>
<dbReference type="Proteomes" id="UP000807025">
    <property type="component" value="Unassembled WGS sequence"/>
</dbReference>
<name>A0A9P5ZPD4_PLEER</name>
<keyword evidence="4" id="KW-1185">Reference proteome</keyword>
<proteinExistence type="predicted"/>